<dbReference type="RefSeq" id="WP_376979210.1">
    <property type="nucleotide sequence ID" value="NZ_JBHLSV010000005.1"/>
</dbReference>
<keyword evidence="4" id="KW-1185">Reference proteome</keyword>
<evidence type="ECO:0000313" key="4">
    <source>
        <dbReference type="Proteomes" id="UP001589793"/>
    </source>
</evidence>
<organism evidence="3 4">
    <name type="scientific">Brachybacterium hainanense</name>
    <dbReference type="NCBI Taxonomy" id="1541174"/>
    <lineage>
        <taxon>Bacteria</taxon>
        <taxon>Bacillati</taxon>
        <taxon>Actinomycetota</taxon>
        <taxon>Actinomycetes</taxon>
        <taxon>Micrococcales</taxon>
        <taxon>Dermabacteraceae</taxon>
        <taxon>Brachybacterium</taxon>
    </lineage>
</organism>
<protein>
    <submittedName>
        <fullName evidence="3">Phage tail tape measure protein</fullName>
    </submittedName>
</protein>
<evidence type="ECO:0000313" key="3">
    <source>
        <dbReference type="EMBL" id="MFC0673555.1"/>
    </source>
</evidence>
<name>A0ABV6R987_9MICO</name>
<sequence length="1114" mass="114745">MAGETRTIRTVLELNASRYVAGAAAASAASKSLSRELGQITKNHSAFQKDWDRTSSALLTGGAAMATGLGLVAKSAMDWESAWAGVLKTVDGTPEQLQAVEDGLRGLTKELPASHAEIAAVAEAAGQLGIETDSVVEFTRTMINLGETTNLSADEAATALARFSNIMGTSQDDIDRVGASLVGLGNNFATTEGEILAMSMRLAGVGAQLGLTEGDVLGLATAMSSVGIEAEAGGTAMTMGMKKIQSAVDEGGESLAGFAEVAGMSSEEFAKLWNEDSAAGLDAFVHGLADAGAEGQNMSAILDDLGIKGIRESDTFLRLAADADGLTDALRLGNDEYAKNIALVAEAEKRYATTESKLKIALNSLVDSGIDLGAVVLPALAGVADGVVSITSAFDQLPASVKTSVTVLGAAAGATGLLAGGLMKVVPAALETIDSFRRIRREAPGVTSVVTKLGLALGSLTVASAIVLPHVSTGEVTSMDEYAAALMRIADGQTVEGVSQLNGYLSDSDWFAGLDVKGLGDVYSIITDPTFAQSADNVVSSILSLGQRGSSDMEFANREWAKLDQTIAAMASSGDLEQVDTLLKAISDEIYARTGERPTIEQLRDALPETNGALELVAATAETAGGAQGEFADATGDATGEVEDQSEALRELQDLLQGTADILLSTRSATREWEAALDDAQAALKENGKTLDTSTEKGRANEAALDGIASSTLALLDSQVELGASTEELDATMEEGRKRFIDMAVAMGMPREEAESLANELQLIPGTYTAEIEVQGAWEATIAAAEAAITSMTAEPHTVTVDADTIPAEESVYGFEAVMDGATAPRDVVVSADTTWGEDELRKFESQIQESGGTVEINGETLNGQQALDVLIEEINNGEGYVVINGTPTTAYSALAQLTDVINASGGVVKIDGNNAPALGATDRAVGHADSSTGTIDVDASTGGAERDISRTARDRDADITARARTGGAEAALDAVARARTAIINVVTSVSGRAEGGWVTPGLSAGGWVPGPYPGPGVDNIMWPLAGKAGGGMLTQPLAGTEFVVNGESSRQWGPALEAINSGLTPKDLAAAMSTTIRGGVTYAPSFTGLDAAEAAVEFDARARHLIRDQAITM</sequence>
<gene>
    <name evidence="3" type="ORF">ACFFF6_06255</name>
</gene>
<accession>A0ABV6R987</accession>
<keyword evidence="1" id="KW-1188">Viral release from host cell</keyword>
<proteinExistence type="predicted"/>
<dbReference type="PANTHER" id="PTHR37813">
    <property type="entry name" value="FELS-2 PROPHAGE PROTEIN"/>
    <property type="match status" value="1"/>
</dbReference>
<dbReference type="PANTHER" id="PTHR37813:SF1">
    <property type="entry name" value="FELS-2 PROPHAGE PROTEIN"/>
    <property type="match status" value="1"/>
</dbReference>
<evidence type="ECO:0000256" key="1">
    <source>
        <dbReference type="ARBA" id="ARBA00022612"/>
    </source>
</evidence>
<dbReference type="Pfam" id="PF10145">
    <property type="entry name" value="PhageMin_Tail"/>
    <property type="match status" value="1"/>
</dbReference>
<dbReference type="Proteomes" id="UP001589793">
    <property type="component" value="Unassembled WGS sequence"/>
</dbReference>
<feature type="domain" description="Phage tail tape measure protein" evidence="2">
    <location>
        <begin position="105"/>
        <end position="280"/>
    </location>
</feature>
<dbReference type="EMBL" id="JBHLSV010000005">
    <property type="protein sequence ID" value="MFC0673555.1"/>
    <property type="molecule type" value="Genomic_DNA"/>
</dbReference>
<reference evidence="3 4" key="1">
    <citation type="submission" date="2024-09" db="EMBL/GenBank/DDBJ databases">
        <authorList>
            <person name="Sun Q."/>
            <person name="Mori K."/>
        </authorList>
    </citation>
    <scope>NUCLEOTIDE SEQUENCE [LARGE SCALE GENOMIC DNA]</scope>
    <source>
        <strain evidence="3 4">CICC 10874</strain>
    </source>
</reference>
<evidence type="ECO:0000259" key="2">
    <source>
        <dbReference type="Pfam" id="PF10145"/>
    </source>
</evidence>
<dbReference type="NCBIfam" id="TIGR01760">
    <property type="entry name" value="tape_meas_TP901"/>
    <property type="match status" value="1"/>
</dbReference>
<dbReference type="InterPro" id="IPR010090">
    <property type="entry name" value="Phage_tape_meas"/>
</dbReference>
<comment type="caution">
    <text evidence="3">The sequence shown here is derived from an EMBL/GenBank/DDBJ whole genome shotgun (WGS) entry which is preliminary data.</text>
</comment>